<gene>
    <name evidence="1" type="ORF">MtrunA17_Chr4g0048441</name>
</gene>
<evidence type="ECO:0000313" key="2">
    <source>
        <dbReference type="Proteomes" id="UP000265566"/>
    </source>
</evidence>
<dbReference type="Gramene" id="rna25118">
    <property type="protein sequence ID" value="RHN62529.1"/>
    <property type="gene ID" value="gene25118"/>
</dbReference>
<protein>
    <submittedName>
        <fullName evidence="1">Uncharacterized protein</fullName>
    </submittedName>
</protein>
<name>A0A396IA89_MEDTR</name>
<dbReference type="EMBL" id="PSQE01000004">
    <property type="protein sequence ID" value="RHN62529.1"/>
    <property type="molecule type" value="Genomic_DNA"/>
</dbReference>
<dbReference type="Proteomes" id="UP000265566">
    <property type="component" value="Chromosome 4"/>
</dbReference>
<reference evidence="2" key="1">
    <citation type="journal article" date="2018" name="Nat. Plants">
        <title>Whole-genome landscape of Medicago truncatula symbiotic genes.</title>
        <authorList>
            <person name="Pecrix Y."/>
            <person name="Staton S.E."/>
            <person name="Sallet E."/>
            <person name="Lelandais-Briere C."/>
            <person name="Moreau S."/>
            <person name="Carrere S."/>
            <person name="Blein T."/>
            <person name="Jardinaud M.F."/>
            <person name="Latrasse D."/>
            <person name="Zouine M."/>
            <person name="Zahm M."/>
            <person name="Kreplak J."/>
            <person name="Mayjonade B."/>
            <person name="Satge C."/>
            <person name="Perez M."/>
            <person name="Cauet S."/>
            <person name="Marande W."/>
            <person name="Chantry-Darmon C."/>
            <person name="Lopez-Roques C."/>
            <person name="Bouchez O."/>
            <person name="Berard A."/>
            <person name="Debelle F."/>
            <person name="Munos S."/>
            <person name="Bendahmane A."/>
            <person name="Berges H."/>
            <person name="Niebel A."/>
            <person name="Buitink J."/>
            <person name="Frugier F."/>
            <person name="Benhamed M."/>
            <person name="Crespi M."/>
            <person name="Gouzy J."/>
            <person name="Gamas P."/>
        </authorList>
    </citation>
    <scope>NUCLEOTIDE SEQUENCE [LARGE SCALE GENOMIC DNA]</scope>
    <source>
        <strain evidence="2">cv. Jemalong A17</strain>
    </source>
</reference>
<comment type="caution">
    <text evidence="1">The sequence shown here is derived from an EMBL/GenBank/DDBJ whole genome shotgun (WGS) entry which is preliminary data.</text>
</comment>
<sequence>MDGKPSLYEMTLPVVSFQVTCRAPATRMGWLAKLAPGQEWLVEERYNLCSIILFPLIYHSQTGGREKRIAKKDP</sequence>
<organism evidence="1 2">
    <name type="scientific">Medicago truncatula</name>
    <name type="common">Barrel medic</name>
    <name type="synonym">Medicago tribuloides</name>
    <dbReference type="NCBI Taxonomy" id="3880"/>
    <lineage>
        <taxon>Eukaryota</taxon>
        <taxon>Viridiplantae</taxon>
        <taxon>Streptophyta</taxon>
        <taxon>Embryophyta</taxon>
        <taxon>Tracheophyta</taxon>
        <taxon>Spermatophyta</taxon>
        <taxon>Magnoliopsida</taxon>
        <taxon>eudicotyledons</taxon>
        <taxon>Gunneridae</taxon>
        <taxon>Pentapetalae</taxon>
        <taxon>rosids</taxon>
        <taxon>fabids</taxon>
        <taxon>Fabales</taxon>
        <taxon>Fabaceae</taxon>
        <taxon>Papilionoideae</taxon>
        <taxon>50 kb inversion clade</taxon>
        <taxon>NPAAA clade</taxon>
        <taxon>Hologalegina</taxon>
        <taxon>IRL clade</taxon>
        <taxon>Trifolieae</taxon>
        <taxon>Medicago</taxon>
    </lineage>
</organism>
<dbReference type="AlphaFoldDB" id="A0A396IA89"/>
<proteinExistence type="predicted"/>
<evidence type="ECO:0000313" key="1">
    <source>
        <dbReference type="EMBL" id="RHN62529.1"/>
    </source>
</evidence>
<accession>A0A396IA89</accession>